<proteinExistence type="predicted"/>
<organism evidence="4 5">
    <name type="scientific">Methylobacterium soli</name>
    <dbReference type="NCBI Taxonomy" id="553447"/>
    <lineage>
        <taxon>Bacteria</taxon>
        <taxon>Pseudomonadati</taxon>
        <taxon>Pseudomonadota</taxon>
        <taxon>Alphaproteobacteria</taxon>
        <taxon>Hyphomicrobiales</taxon>
        <taxon>Methylobacteriaceae</taxon>
        <taxon>Methylobacterium</taxon>
    </lineage>
</organism>
<dbReference type="PANTHER" id="PTHR46401">
    <property type="entry name" value="GLYCOSYLTRANSFERASE WBBK-RELATED"/>
    <property type="match status" value="1"/>
</dbReference>
<feature type="domain" description="Glycosyl transferase family 1" evidence="2">
    <location>
        <begin position="211"/>
        <end position="380"/>
    </location>
</feature>
<dbReference type="Gene3D" id="3.40.50.2000">
    <property type="entry name" value="Glycogen Phosphorylase B"/>
    <property type="match status" value="2"/>
</dbReference>
<dbReference type="Pfam" id="PF00534">
    <property type="entry name" value="Glycos_transf_1"/>
    <property type="match status" value="1"/>
</dbReference>
<dbReference type="PANTHER" id="PTHR46401:SF2">
    <property type="entry name" value="GLYCOSYLTRANSFERASE WBBK-RELATED"/>
    <property type="match status" value="1"/>
</dbReference>
<sequence>MTQVLFVHQNFPGQFGPIVGALRAAGGFRLAAIGRRLHAPQGFSYYPYTLEPVATSGSSVVDTLTQRAAAAEAVAEQGRRLKQDGFNPDVILVHAGWGEGLFLRDLFPQARIVCYCEYYYGRTGSDLTFDPEFFLASDDVLHRLRGANALSLATMDDADICVAPTAWQKSTFPTEFASKIAVLHEGIDIDAFVTMEPRPMRFAQTGIEITPGSPVVTYVARTLEPYRGFHTFMRALPALLAQEPEVQVLIIGKVRGGYGPSPPDGRTWRQVFSEELEGRLDPARIHFLGWASREVYANCLRLSRVHAYLTYPFVLSWSLLEAMAAGCAIVASDTAPVREVLQDRETARLVDFFQPVDWAGQIRELLHATEQRQQLGMAARLAVIEQGLTRKACAARWLELIRSLAGRT</sequence>
<keyword evidence="5" id="KW-1185">Reference proteome</keyword>
<accession>A0A6L3SQ78</accession>
<evidence type="ECO:0000259" key="3">
    <source>
        <dbReference type="Pfam" id="PF12000"/>
    </source>
</evidence>
<protein>
    <submittedName>
        <fullName evidence="4">Glycosyltransferase</fullName>
    </submittedName>
</protein>
<dbReference type="AlphaFoldDB" id="A0A6L3SQ78"/>
<dbReference type="Proteomes" id="UP000474159">
    <property type="component" value="Unassembled WGS sequence"/>
</dbReference>
<comment type="caution">
    <text evidence="4">The sequence shown here is derived from an EMBL/GenBank/DDBJ whole genome shotgun (WGS) entry which is preliminary data.</text>
</comment>
<dbReference type="SUPFAM" id="SSF53756">
    <property type="entry name" value="UDP-Glycosyltransferase/glycogen phosphorylase"/>
    <property type="match status" value="1"/>
</dbReference>
<evidence type="ECO:0000313" key="4">
    <source>
        <dbReference type="EMBL" id="KAB1072902.1"/>
    </source>
</evidence>
<evidence type="ECO:0000259" key="2">
    <source>
        <dbReference type="Pfam" id="PF00534"/>
    </source>
</evidence>
<dbReference type="EMBL" id="VZZK01000046">
    <property type="protein sequence ID" value="KAB1072902.1"/>
    <property type="molecule type" value="Genomic_DNA"/>
</dbReference>
<evidence type="ECO:0000256" key="1">
    <source>
        <dbReference type="ARBA" id="ARBA00022679"/>
    </source>
</evidence>
<dbReference type="RefSeq" id="WP_151004487.1">
    <property type="nucleotide sequence ID" value="NZ_VZZK01000046.1"/>
</dbReference>
<dbReference type="InterPro" id="IPR022623">
    <property type="entry name" value="Glyco_trans_4"/>
</dbReference>
<keyword evidence="1 4" id="KW-0808">Transferase</keyword>
<evidence type="ECO:0000313" key="5">
    <source>
        <dbReference type="Proteomes" id="UP000474159"/>
    </source>
</evidence>
<dbReference type="OrthoDB" id="9793726at2"/>
<dbReference type="GO" id="GO:0016757">
    <property type="term" value="F:glycosyltransferase activity"/>
    <property type="evidence" value="ECO:0007669"/>
    <property type="project" value="InterPro"/>
</dbReference>
<dbReference type="InterPro" id="IPR001296">
    <property type="entry name" value="Glyco_trans_1"/>
</dbReference>
<dbReference type="Pfam" id="PF12000">
    <property type="entry name" value="Glyco_trans_4_3"/>
    <property type="match status" value="1"/>
</dbReference>
<reference evidence="4 5" key="1">
    <citation type="submission" date="2019-09" db="EMBL/GenBank/DDBJ databases">
        <title>YIM 48816 draft genome.</title>
        <authorList>
            <person name="Jiang L."/>
        </authorList>
    </citation>
    <scope>NUCLEOTIDE SEQUENCE [LARGE SCALE GENOMIC DNA]</scope>
    <source>
        <strain evidence="4 5">YIM 48816</strain>
    </source>
</reference>
<dbReference type="GO" id="GO:0009103">
    <property type="term" value="P:lipopolysaccharide biosynthetic process"/>
    <property type="evidence" value="ECO:0007669"/>
    <property type="project" value="TreeGrafter"/>
</dbReference>
<feature type="domain" description="Glycosyl transferase family 4" evidence="3">
    <location>
        <begin position="41"/>
        <end position="192"/>
    </location>
</feature>
<name>A0A6L3SQ78_9HYPH</name>
<gene>
    <name evidence="4" type="ORF">F6X53_27785</name>
</gene>